<dbReference type="Pfam" id="PF01145">
    <property type="entry name" value="Band_7"/>
    <property type="match status" value="1"/>
</dbReference>
<dbReference type="InterPro" id="IPR001972">
    <property type="entry name" value="Stomatin_HflK_fam"/>
</dbReference>
<proteinExistence type="inferred from homology"/>
<sequence>MAWNEPGGSNQDPWGGNRNNGGPPDLDEVLKNVQKKIDGFFGGKGGKGGDSGFSFSFLVVAFVVLLIGYLVSGIYQLDEKERALILRLGKFHSVEGPGLHWNPPLIDKRFSANVTEERQYRTGGLMLTEDESIVEVPVTVQYNIADIKAFTLNVRDPKVSLQHAADSALRHVVGSTELNQALSEGRGKIAAEMQKRLQTYLDSYGTGIYIVGVNIQEGRPPSAVKEAFDDVVNAKEDRERLKNEAQAYANGIVPEARGKAQRTIEEANAYRDQVIARAEGESARFNQLLTEYIKAPEVTRERLYLDAIESVMKNSSKVLIDVEGGNNMMYLPLDKITEQSSVSRRSLNDGISESELQDISNRVVERLRREQSNRSSRGTR</sequence>
<comment type="subunit">
    <text evidence="6">HflC and HflK may interact to form a multimeric complex.</text>
</comment>
<keyword evidence="7" id="KW-0175">Coiled coil</keyword>
<evidence type="ECO:0000256" key="7">
    <source>
        <dbReference type="SAM" id="Coils"/>
    </source>
</evidence>
<evidence type="ECO:0000256" key="3">
    <source>
        <dbReference type="ARBA" id="ARBA00022692"/>
    </source>
</evidence>
<dbReference type="Proteomes" id="UP000242502">
    <property type="component" value="Unassembled WGS sequence"/>
</dbReference>
<dbReference type="SMART" id="SM00244">
    <property type="entry name" value="PHB"/>
    <property type="match status" value="1"/>
</dbReference>
<feature type="transmembrane region" description="Helical" evidence="6">
    <location>
        <begin position="53"/>
        <end position="77"/>
    </location>
</feature>
<dbReference type="InterPro" id="IPR050710">
    <property type="entry name" value="Band7/mec-2_domain"/>
</dbReference>
<name>A0A1D2QMN8_9GAMM</name>
<feature type="compositionally biased region" description="Low complexity" evidence="8">
    <location>
        <begin position="13"/>
        <end position="24"/>
    </location>
</feature>
<dbReference type="InterPro" id="IPR036013">
    <property type="entry name" value="Band_7/SPFH_dom_sf"/>
</dbReference>
<keyword evidence="4 6" id="KW-1133">Transmembrane helix</keyword>
<dbReference type="Pfam" id="PF12221">
    <property type="entry name" value="HflK_N"/>
    <property type="match status" value="1"/>
</dbReference>
<gene>
    <name evidence="10" type="ORF">AB835_12035</name>
</gene>
<dbReference type="PANTHER" id="PTHR43327:SF2">
    <property type="entry name" value="MODULATOR OF FTSH PROTEASE HFLK"/>
    <property type="match status" value="1"/>
</dbReference>
<dbReference type="SUPFAM" id="SSF117892">
    <property type="entry name" value="Band 7/SPFH domain"/>
    <property type="match status" value="1"/>
</dbReference>
<keyword evidence="3 6" id="KW-0812">Transmembrane</keyword>
<comment type="subcellular location">
    <subcellularLocation>
        <location evidence="1">Membrane</location>
        <topology evidence="1">Single-pass membrane protein</topology>
    </subcellularLocation>
</comment>
<dbReference type="NCBIfam" id="TIGR01933">
    <property type="entry name" value="hflK"/>
    <property type="match status" value="1"/>
</dbReference>
<dbReference type="PANTHER" id="PTHR43327">
    <property type="entry name" value="STOMATIN-LIKE PROTEIN 2, MITOCHONDRIAL"/>
    <property type="match status" value="1"/>
</dbReference>
<reference evidence="10 11" key="1">
    <citation type="journal article" date="2016" name="Appl. Environ. Microbiol.">
        <title>Lack of Overt Genome Reduction in the Bryostatin-Producing Bryozoan Symbiont "Candidatus Endobugula sertula".</title>
        <authorList>
            <person name="Miller I.J."/>
            <person name="Vanee N."/>
            <person name="Fong S.S."/>
            <person name="Lim-Fong G.E."/>
            <person name="Kwan J.C."/>
        </authorList>
    </citation>
    <scope>NUCLEOTIDE SEQUENCE [LARGE SCALE GENOMIC DNA]</scope>
    <source>
        <strain evidence="10">AB1-4</strain>
    </source>
</reference>
<evidence type="ECO:0000256" key="2">
    <source>
        <dbReference type="ARBA" id="ARBA00006971"/>
    </source>
</evidence>
<dbReference type="PRINTS" id="PR00721">
    <property type="entry name" value="STOMATIN"/>
</dbReference>
<feature type="region of interest" description="Disordered" evidence="8">
    <location>
        <begin position="1"/>
        <end position="26"/>
    </location>
</feature>
<dbReference type="InterPro" id="IPR001107">
    <property type="entry name" value="Band_7"/>
</dbReference>
<dbReference type="GO" id="GO:0016020">
    <property type="term" value="C:membrane"/>
    <property type="evidence" value="ECO:0007669"/>
    <property type="project" value="UniProtKB-SubCell"/>
</dbReference>
<dbReference type="CDD" id="cd03404">
    <property type="entry name" value="SPFH_HflK"/>
    <property type="match status" value="1"/>
</dbReference>
<evidence type="ECO:0000256" key="1">
    <source>
        <dbReference type="ARBA" id="ARBA00004167"/>
    </source>
</evidence>
<feature type="domain" description="Band 7" evidence="9">
    <location>
        <begin position="72"/>
        <end position="232"/>
    </location>
</feature>
<evidence type="ECO:0000256" key="5">
    <source>
        <dbReference type="ARBA" id="ARBA00023136"/>
    </source>
</evidence>
<comment type="function">
    <text evidence="6">HflC and HflK could encode or regulate a protease.</text>
</comment>
<organism evidence="10 11">
    <name type="scientific">Candidatus Endobugula sertula</name>
    <name type="common">Bugula neritina bacterial symbiont</name>
    <dbReference type="NCBI Taxonomy" id="62101"/>
    <lineage>
        <taxon>Bacteria</taxon>
        <taxon>Pseudomonadati</taxon>
        <taxon>Pseudomonadota</taxon>
        <taxon>Gammaproteobacteria</taxon>
        <taxon>Cellvibrionales</taxon>
        <taxon>Cellvibrionaceae</taxon>
        <taxon>Candidatus Endobugula</taxon>
    </lineage>
</organism>
<accession>A0A1D2QMN8</accession>
<dbReference type="Gene3D" id="3.30.479.30">
    <property type="entry name" value="Band 7 domain"/>
    <property type="match status" value="1"/>
</dbReference>
<keyword evidence="5 6" id="KW-0472">Membrane</keyword>
<evidence type="ECO:0000256" key="4">
    <source>
        <dbReference type="ARBA" id="ARBA00022989"/>
    </source>
</evidence>
<evidence type="ECO:0000259" key="9">
    <source>
        <dbReference type="SMART" id="SM00244"/>
    </source>
</evidence>
<dbReference type="EMBL" id="MDLC01000050">
    <property type="protein sequence ID" value="ODS22836.1"/>
    <property type="molecule type" value="Genomic_DNA"/>
</dbReference>
<feature type="coiled-coil region" evidence="7">
    <location>
        <begin position="224"/>
        <end position="251"/>
    </location>
</feature>
<dbReference type="AlphaFoldDB" id="A0A1D2QMN8"/>
<evidence type="ECO:0000313" key="10">
    <source>
        <dbReference type="EMBL" id="ODS22836.1"/>
    </source>
</evidence>
<dbReference type="InterPro" id="IPR020980">
    <property type="entry name" value="Membrane_HflK_N"/>
</dbReference>
<comment type="similarity">
    <text evidence="2 6">Belongs to the band 7/mec-2 family. HflK subfamily.</text>
</comment>
<protein>
    <recommendedName>
        <fullName evidence="6">Protein HflK</fullName>
    </recommendedName>
</protein>
<dbReference type="STRING" id="62101.AB835_12035"/>
<comment type="caution">
    <text evidence="10">The sequence shown here is derived from an EMBL/GenBank/DDBJ whole genome shotgun (WGS) entry which is preliminary data.</text>
</comment>
<evidence type="ECO:0000313" key="11">
    <source>
        <dbReference type="Proteomes" id="UP000242502"/>
    </source>
</evidence>
<evidence type="ECO:0000256" key="8">
    <source>
        <dbReference type="SAM" id="MobiDB-lite"/>
    </source>
</evidence>
<evidence type="ECO:0000256" key="6">
    <source>
        <dbReference type="RuleBase" id="RU364113"/>
    </source>
</evidence>
<dbReference type="InterPro" id="IPR010201">
    <property type="entry name" value="HflK"/>
</dbReference>